<dbReference type="EMBL" id="GBRH01192927">
    <property type="protein sequence ID" value="JAE04969.1"/>
    <property type="molecule type" value="Transcribed_RNA"/>
</dbReference>
<accession>A0A0A9F178</accession>
<reference evidence="2" key="2">
    <citation type="journal article" date="2015" name="Data Brief">
        <title>Shoot transcriptome of the giant reed, Arundo donax.</title>
        <authorList>
            <person name="Barrero R.A."/>
            <person name="Guerrero F.D."/>
            <person name="Moolhuijzen P."/>
            <person name="Goolsby J.A."/>
            <person name="Tidwell J."/>
            <person name="Bellgard S.E."/>
            <person name="Bellgard M.I."/>
        </authorList>
    </citation>
    <scope>NUCLEOTIDE SEQUENCE</scope>
    <source>
        <tissue evidence="2">Shoot tissue taken approximately 20 cm above the soil surface</tissue>
    </source>
</reference>
<protein>
    <submittedName>
        <fullName evidence="2">Uncharacterized protein</fullName>
    </submittedName>
</protein>
<name>A0A0A9F178_ARUDO</name>
<evidence type="ECO:0000313" key="2">
    <source>
        <dbReference type="EMBL" id="JAE04969.1"/>
    </source>
</evidence>
<evidence type="ECO:0000256" key="1">
    <source>
        <dbReference type="SAM" id="MobiDB-lite"/>
    </source>
</evidence>
<proteinExistence type="predicted"/>
<organism evidence="2">
    <name type="scientific">Arundo donax</name>
    <name type="common">Giant reed</name>
    <name type="synonym">Donax arundinaceus</name>
    <dbReference type="NCBI Taxonomy" id="35708"/>
    <lineage>
        <taxon>Eukaryota</taxon>
        <taxon>Viridiplantae</taxon>
        <taxon>Streptophyta</taxon>
        <taxon>Embryophyta</taxon>
        <taxon>Tracheophyta</taxon>
        <taxon>Spermatophyta</taxon>
        <taxon>Magnoliopsida</taxon>
        <taxon>Liliopsida</taxon>
        <taxon>Poales</taxon>
        <taxon>Poaceae</taxon>
        <taxon>PACMAD clade</taxon>
        <taxon>Arundinoideae</taxon>
        <taxon>Arundineae</taxon>
        <taxon>Arundo</taxon>
    </lineage>
</organism>
<sequence length="257" mass="28054">MNARFCFPVFASNRISLAATGFALSDPSASICTKILAVALFASIAALLLQDAATHSTIPSLLSSESNWKPCTPHHCEIKLRSARLGKSRLLARACPELGQVACPSSIHCMIDGRSYVCPVDTTTGSRIKSKEIGHENSLGTEKELSSLLLHESSRCLLPADGQTRGTFALPGSNREKRQYRSKATMPPTRGRSVSSSWLKICSSRYSISTRQETASEMPMWARRDSSLEGSGGWLSSNWRRAARRRSRKAASAGSWY</sequence>
<feature type="region of interest" description="Disordered" evidence="1">
    <location>
        <begin position="167"/>
        <end position="192"/>
    </location>
</feature>
<reference evidence="2" key="1">
    <citation type="submission" date="2014-09" db="EMBL/GenBank/DDBJ databases">
        <authorList>
            <person name="Magalhaes I.L.F."/>
            <person name="Oliveira U."/>
            <person name="Santos F.R."/>
            <person name="Vidigal T.H.D.A."/>
            <person name="Brescovit A.D."/>
            <person name="Santos A.J."/>
        </authorList>
    </citation>
    <scope>NUCLEOTIDE SEQUENCE</scope>
    <source>
        <tissue evidence="2">Shoot tissue taken approximately 20 cm above the soil surface</tissue>
    </source>
</reference>
<dbReference type="AlphaFoldDB" id="A0A0A9F178"/>